<evidence type="ECO:0000256" key="1">
    <source>
        <dbReference type="PROSITE-ProRule" id="PRU00169"/>
    </source>
</evidence>
<evidence type="ECO:0000259" key="3">
    <source>
        <dbReference type="PROSITE" id="PS51833"/>
    </source>
</evidence>
<dbReference type="InterPro" id="IPR001789">
    <property type="entry name" value="Sig_transdc_resp-reg_receiver"/>
</dbReference>
<proteinExistence type="predicted"/>
<dbReference type="GO" id="GO:0000160">
    <property type="term" value="P:phosphorelay signal transduction system"/>
    <property type="evidence" value="ECO:0007669"/>
    <property type="project" value="InterPro"/>
</dbReference>
<evidence type="ECO:0000259" key="2">
    <source>
        <dbReference type="PROSITE" id="PS50110"/>
    </source>
</evidence>
<dbReference type="SUPFAM" id="SSF52172">
    <property type="entry name" value="CheY-like"/>
    <property type="match status" value="1"/>
</dbReference>
<comment type="caution">
    <text evidence="4">The sequence shown here is derived from an EMBL/GenBank/DDBJ whole genome shotgun (WGS) entry which is preliminary data.</text>
</comment>
<dbReference type="EMBL" id="JPWF01000002">
    <property type="protein sequence ID" value="RCK39084.1"/>
    <property type="molecule type" value="Genomic_DNA"/>
</dbReference>
<sequence>MSIILFVDDENNILEGLRRRLHSARPDWKLSFAQNAESAITQADKIEPDVIISDMRMPGTDGAELLTLMQQKHPHSARIILSGFSEQEAVLRTVGPAHQYLAKPCDDQLLLETIDNALDLRHLLTNPDLRALVGGIDTLASPPTTYTSLVKALEDPLVGNEKLTSIVESDIALTAEVLKLTNSAYFAIRQKVTSVSLAIRMIGIDTLKALALFTGLFRSYDGPKADASRMMQLCQRSQQLGVLATLIAEQEKLAPEIVNVMAAVGMLSHTGSLILYAFRSAEMTDIIKRVEHEDIPVYIAERDLLGAAHPEIGAYLLGLWGFPSAMVQTVAYHHRPQDTPHNQMNALTTIYVAQNLAREVAIERRTGKAPESRIDIEYLERLGKAHRLSAWRETAKLVEEKYCELTK</sequence>
<feature type="domain" description="Response regulatory" evidence="2">
    <location>
        <begin position="3"/>
        <end position="118"/>
    </location>
</feature>
<protein>
    <submittedName>
        <fullName evidence="4">Response regulator</fullName>
    </submittedName>
</protein>
<dbReference type="PROSITE" id="PS51833">
    <property type="entry name" value="HDOD"/>
    <property type="match status" value="1"/>
</dbReference>
<dbReference type="SUPFAM" id="SSF109604">
    <property type="entry name" value="HD-domain/PDEase-like"/>
    <property type="match status" value="1"/>
</dbReference>
<dbReference type="Pfam" id="PF08668">
    <property type="entry name" value="HDOD"/>
    <property type="match status" value="1"/>
</dbReference>
<dbReference type="PROSITE" id="PS50110">
    <property type="entry name" value="RESPONSE_REGULATORY"/>
    <property type="match status" value="1"/>
</dbReference>
<dbReference type="OrthoDB" id="9803649at2"/>
<evidence type="ECO:0000313" key="5">
    <source>
        <dbReference type="Proteomes" id="UP000253226"/>
    </source>
</evidence>
<dbReference type="Pfam" id="PF00072">
    <property type="entry name" value="Response_reg"/>
    <property type="match status" value="1"/>
</dbReference>
<dbReference type="AlphaFoldDB" id="A0A367WC97"/>
<dbReference type="SMART" id="SM00448">
    <property type="entry name" value="REC"/>
    <property type="match status" value="1"/>
</dbReference>
<accession>A0A367WC97</accession>
<dbReference type="PANTHER" id="PTHR33525:SF3">
    <property type="entry name" value="RIBONUCLEASE Y"/>
    <property type="match status" value="1"/>
</dbReference>
<feature type="domain" description="HDOD" evidence="3">
    <location>
        <begin position="139"/>
        <end position="336"/>
    </location>
</feature>
<dbReference type="PANTHER" id="PTHR33525">
    <property type="match status" value="1"/>
</dbReference>
<dbReference type="InterPro" id="IPR013976">
    <property type="entry name" value="HDOD"/>
</dbReference>
<feature type="modified residue" description="4-aspartylphosphate" evidence="1">
    <location>
        <position position="54"/>
    </location>
</feature>
<name>A0A367WC97_9PROT</name>
<dbReference type="InterPro" id="IPR014626">
    <property type="entry name" value="Sig_transdc_resp-reg_put"/>
</dbReference>
<dbReference type="PIRSF" id="PIRSF036883">
    <property type="entry name" value="RR_HD-GYP_mod"/>
    <property type="match status" value="1"/>
</dbReference>
<organism evidence="4 5">
    <name type="scientific">Thalassospira profundimaris</name>
    <dbReference type="NCBI Taxonomy" id="502049"/>
    <lineage>
        <taxon>Bacteria</taxon>
        <taxon>Pseudomonadati</taxon>
        <taxon>Pseudomonadota</taxon>
        <taxon>Alphaproteobacteria</taxon>
        <taxon>Rhodospirillales</taxon>
        <taxon>Thalassospiraceae</taxon>
        <taxon>Thalassospira</taxon>
    </lineage>
</organism>
<dbReference type="RefSeq" id="WP_114101127.1">
    <property type="nucleotide sequence ID" value="NZ_JPWF01000002.1"/>
</dbReference>
<gene>
    <name evidence="4" type="ORF">TH19_04680</name>
</gene>
<keyword evidence="1" id="KW-0597">Phosphoprotein</keyword>
<dbReference type="Gene3D" id="3.40.50.2300">
    <property type="match status" value="1"/>
</dbReference>
<dbReference type="Gene3D" id="1.10.3210.10">
    <property type="entry name" value="Hypothetical protein af1432"/>
    <property type="match status" value="1"/>
</dbReference>
<dbReference type="Proteomes" id="UP000253226">
    <property type="component" value="Unassembled WGS sequence"/>
</dbReference>
<evidence type="ECO:0000313" key="4">
    <source>
        <dbReference type="EMBL" id="RCK39084.1"/>
    </source>
</evidence>
<reference evidence="4 5" key="1">
    <citation type="submission" date="2014-07" db="EMBL/GenBank/DDBJ databases">
        <title>Draft genome sequence of Thalassospira profundimaris 35.</title>
        <authorList>
            <person name="Lai Q."/>
            <person name="Shao Z."/>
        </authorList>
    </citation>
    <scope>NUCLEOTIDE SEQUENCE [LARGE SCALE GENOMIC DNA]</scope>
    <source>
        <strain evidence="4 5">35</strain>
    </source>
</reference>
<dbReference type="InterPro" id="IPR052340">
    <property type="entry name" value="RNase_Y/CdgJ"/>
</dbReference>
<dbReference type="InterPro" id="IPR011006">
    <property type="entry name" value="CheY-like_superfamily"/>
</dbReference>